<feature type="compositionally biased region" description="Basic and acidic residues" evidence="1">
    <location>
        <begin position="9"/>
        <end position="19"/>
    </location>
</feature>
<dbReference type="Proteomes" id="UP001595528">
    <property type="component" value="Unassembled WGS sequence"/>
</dbReference>
<proteinExistence type="predicted"/>
<dbReference type="RefSeq" id="WP_379898006.1">
    <property type="nucleotide sequence ID" value="NZ_JBHRTR010000007.1"/>
</dbReference>
<comment type="caution">
    <text evidence="2">The sequence shown here is derived from an EMBL/GenBank/DDBJ whole genome shotgun (WGS) entry which is preliminary data.</text>
</comment>
<dbReference type="EMBL" id="JBHRTR010000007">
    <property type="protein sequence ID" value="MFC3226172.1"/>
    <property type="molecule type" value="Genomic_DNA"/>
</dbReference>
<dbReference type="Pfam" id="PF01075">
    <property type="entry name" value="Glyco_transf_9"/>
    <property type="match status" value="1"/>
</dbReference>
<evidence type="ECO:0000313" key="3">
    <source>
        <dbReference type="Proteomes" id="UP001595528"/>
    </source>
</evidence>
<accession>A0ABV7KVY7</accession>
<feature type="region of interest" description="Disordered" evidence="1">
    <location>
        <begin position="1"/>
        <end position="34"/>
    </location>
</feature>
<keyword evidence="3" id="KW-1185">Reference proteome</keyword>
<evidence type="ECO:0000256" key="1">
    <source>
        <dbReference type="SAM" id="MobiDB-lite"/>
    </source>
</evidence>
<dbReference type="SUPFAM" id="SSF53756">
    <property type="entry name" value="UDP-Glycosyltransferase/glycogen phosphorylase"/>
    <property type="match status" value="1"/>
</dbReference>
<reference evidence="3" key="1">
    <citation type="journal article" date="2019" name="Int. J. Syst. Evol. Microbiol.">
        <title>The Global Catalogue of Microorganisms (GCM) 10K type strain sequencing project: providing services to taxonomists for standard genome sequencing and annotation.</title>
        <authorList>
            <consortium name="The Broad Institute Genomics Platform"/>
            <consortium name="The Broad Institute Genome Sequencing Center for Infectious Disease"/>
            <person name="Wu L."/>
            <person name="Ma J."/>
        </authorList>
    </citation>
    <scope>NUCLEOTIDE SEQUENCE [LARGE SCALE GENOMIC DNA]</scope>
    <source>
        <strain evidence="3">KCTC 42964</strain>
    </source>
</reference>
<dbReference type="InterPro" id="IPR002201">
    <property type="entry name" value="Glyco_trans_9"/>
</dbReference>
<organism evidence="2 3">
    <name type="scientific">Marinibaculum pumilum</name>
    <dbReference type="NCBI Taxonomy" id="1766165"/>
    <lineage>
        <taxon>Bacteria</taxon>
        <taxon>Pseudomonadati</taxon>
        <taxon>Pseudomonadota</taxon>
        <taxon>Alphaproteobacteria</taxon>
        <taxon>Rhodospirillales</taxon>
        <taxon>Rhodospirillaceae</taxon>
        <taxon>Marinibaculum</taxon>
    </lineage>
</organism>
<name>A0ABV7KVY7_9PROT</name>
<protein>
    <submittedName>
        <fullName evidence="2">Glycosyltransferase family 9 protein</fullName>
    </submittedName>
</protein>
<gene>
    <name evidence="2" type="ORF">ACFOGJ_02970</name>
</gene>
<evidence type="ECO:0000313" key="2">
    <source>
        <dbReference type="EMBL" id="MFC3226172.1"/>
    </source>
</evidence>
<dbReference type="Gene3D" id="3.40.50.2000">
    <property type="entry name" value="Glycogen Phosphorylase B"/>
    <property type="match status" value="1"/>
</dbReference>
<sequence length="444" mass="48278">MSRRAGQRGTERRDRDRRAGGAAARRGGPATVPSSTQMLTFAAREPFSFNQHNCRPEAGQEGRAGERYLTSSDEFLQHVILRNPQVFRIVEEQSSLPCLPFPAWGETDFRNRRVLFLLPSGALGDNVGTVLFLQAFAEQSGARAIGVFGARSTADIYLTAGVATVYTLWIGRAELKRWDIVVDFGQLEGRGNIDIWPVDMESQLLAVFGLQPAERYRPQARALPTDRPLEIGILPLASSPLRTLPVEVCADLARRLAPEGQVTVCLNANQQQGRLYRQAVAPLLPAGCRIVDVFPKIGDLLEAVGAFDYAVFADSGPAHMSKLFGTPGVAVYSSAPGEVLQGRFSNLDRWTIPFSGPWCTAPCGLAKVRQHRDGRIGCMGSLEAPVSDLPTLPNRPDPRSVERLFRESVPCIASLRAAPAALGEHVMADLARRRAAAGGGTDQR</sequence>